<dbReference type="InterPro" id="IPR024160">
    <property type="entry name" value="BIN3_SAM-bd_dom"/>
</dbReference>
<evidence type="ECO:0000256" key="2">
    <source>
        <dbReference type="ARBA" id="ARBA00022603"/>
    </source>
</evidence>
<feature type="region of interest" description="Disordered" evidence="7">
    <location>
        <begin position="126"/>
        <end position="173"/>
    </location>
</feature>
<feature type="compositionally biased region" description="Polar residues" evidence="7">
    <location>
        <begin position="207"/>
        <end position="233"/>
    </location>
</feature>
<keyword evidence="2 6" id="KW-0489">Methyltransferase</keyword>
<gene>
    <name evidence="9" type="ORF">NOO_LOCUS664</name>
</gene>
<evidence type="ECO:0000256" key="4">
    <source>
        <dbReference type="ARBA" id="ARBA00022691"/>
    </source>
</evidence>
<accession>A0A182DYB7</accession>
<dbReference type="GO" id="GO:0017069">
    <property type="term" value="F:snRNA binding"/>
    <property type="evidence" value="ECO:0007669"/>
    <property type="project" value="TreeGrafter"/>
</dbReference>
<evidence type="ECO:0000256" key="7">
    <source>
        <dbReference type="SAM" id="MobiDB-lite"/>
    </source>
</evidence>
<evidence type="ECO:0000256" key="5">
    <source>
        <dbReference type="PROSITE-ProRule" id="PRU00848"/>
    </source>
</evidence>
<evidence type="ECO:0000313" key="10">
    <source>
        <dbReference type="Proteomes" id="UP000271087"/>
    </source>
</evidence>
<dbReference type="WBParaSite" id="nOo.2.0.1.t00664-RA">
    <property type="protein sequence ID" value="nOo.2.0.1.t00664-RA"/>
    <property type="gene ID" value="nOo.2.0.1.g00664"/>
</dbReference>
<evidence type="ECO:0000259" key="8">
    <source>
        <dbReference type="PROSITE" id="PS51515"/>
    </source>
</evidence>
<feature type="domain" description="Bin3-type SAM" evidence="8">
    <location>
        <begin position="279"/>
        <end position="507"/>
    </location>
</feature>
<feature type="region of interest" description="Disordered" evidence="7">
    <location>
        <begin position="1008"/>
        <end position="1032"/>
    </location>
</feature>
<dbReference type="InterPro" id="IPR029063">
    <property type="entry name" value="SAM-dependent_MTases_sf"/>
</dbReference>
<keyword evidence="10" id="KW-1185">Reference proteome</keyword>
<dbReference type="AlphaFoldDB" id="A0A182DYB7"/>
<feature type="compositionally biased region" description="Basic and acidic residues" evidence="7">
    <location>
        <begin position="1"/>
        <end position="12"/>
    </location>
</feature>
<dbReference type="GO" id="GO:0040031">
    <property type="term" value="P:snRNA modification"/>
    <property type="evidence" value="ECO:0007669"/>
    <property type="project" value="TreeGrafter"/>
</dbReference>
<keyword evidence="4 5" id="KW-0949">S-adenosyl-L-methionine</keyword>
<dbReference type="PANTHER" id="PTHR12315">
    <property type="entry name" value="BICOID-INTERACTING PROTEIN RELATED"/>
    <property type="match status" value="1"/>
</dbReference>
<comment type="similarity">
    <text evidence="1 6">Belongs to the methyltransferase superfamily.</text>
</comment>
<evidence type="ECO:0000313" key="9">
    <source>
        <dbReference type="EMBL" id="VDK62581.1"/>
    </source>
</evidence>
<keyword evidence="3 6" id="KW-0808">Transferase</keyword>
<feature type="region of interest" description="Disordered" evidence="7">
    <location>
        <begin position="1"/>
        <end position="86"/>
    </location>
</feature>
<reference evidence="9 10" key="2">
    <citation type="submission" date="2018-08" db="EMBL/GenBank/DDBJ databases">
        <authorList>
            <person name="Laetsch R D."/>
            <person name="Stevens L."/>
            <person name="Kumar S."/>
            <person name="Blaxter L. M."/>
        </authorList>
    </citation>
    <scope>NUCLEOTIDE SEQUENCE [LARGE SCALE GENOMIC DNA]</scope>
</reference>
<protein>
    <recommendedName>
        <fullName evidence="6">RNA methyltransferase</fullName>
        <ecNumber evidence="6">2.1.1.-</ecNumber>
    </recommendedName>
</protein>
<dbReference type="GO" id="GO:0008173">
    <property type="term" value="F:RNA methyltransferase activity"/>
    <property type="evidence" value="ECO:0007669"/>
    <property type="project" value="UniProtKB-UniRule"/>
</dbReference>
<dbReference type="Pfam" id="PF05175">
    <property type="entry name" value="MTS"/>
    <property type="match status" value="1"/>
</dbReference>
<dbReference type="InterPro" id="IPR010675">
    <property type="entry name" value="Bin3_C"/>
</dbReference>
<feature type="compositionally biased region" description="Basic residues" evidence="7">
    <location>
        <begin position="777"/>
        <end position="792"/>
    </location>
</feature>
<dbReference type="Pfam" id="PF06859">
    <property type="entry name" value="Bin3"/>
    <property type="match status" value="1"/>
</dbReference>
<dbReference type="OrthoDB" id="10017101at2759"/>
<dbReference type="SUPFAM" id="SSF53335">
    <property type="entry name" value="S-adenosyl-L-methionine-dependent methyltransferases"/>
    <property type="match status" value="1"/>
</dbReference>
<dbReference type="STRING" id="42157.A0A182DYB7"/>
<dbReference type="Gene3D" id="3.40.50.150">
    <property type="entry name" value="Vaccinia Virus protein VP39"/>
    <property type="match status" value="1"/>
</dbReference>
<feature type="region of interest" description="Disordered" evidence="7">
    <location>
        <begin position="775"/>
        <end position="806"/>
    </location>
</feature>
<dbReference type="InterPro" id="IPR007848">
    <property type="entry name" value="Small_mtfrase_dom"/>
</dbReference>
<proteinExistence type="inferred from homology"/>
<dbReference type="PROSITE" id="PS51515">
    <property type="entry name" value="BIN3_SAM"/>
    <property type="match status" value="1"/>
</dbReference>
<feature type="compositionally biased region" description="Basic and acidic residues" evidence="7">
    <location>
        <begin position="1017"/>
        <end position="1032"/>
    </location>
</feature>
<feature type="compositionally biased region" description="Basic residues" evidence="7">
    <location>
        <begin position="38"/>
        <end position="60"/>
    </location>
</feature>
<dbReference type="FunFam" id="3.40.50.150:FF:000083">
    <property type="entry name" value="7SK snRNA methylphosphate capping enzyme"/>
    <property type="match status" value="1"/>
</dbReference>
<organism evidence="11">
    <name type="scientific">Onchocerca ochengi</name>
    <name type="common">Filarial nematode worm</name>
    <dbReference type="NCBI Taxonomy" id="42157"/>
    <lineage>
        <taxon>Eukaryota</taxon>
        <taxon>Metazoa</taxon>
        <taxon>Ecdysozoa</taxon>
        <taxon>Nematoda</taxon>
        <taxon>Chromadorea</taxon>
        <taxon>Rhabditida</taxon>
        <taxon>Spirurina</taxon>
        <taxon>Spiruromorpha</taxon>
        <taxon>Filarioidea</taxon>
        <taxon>Onchocercidae</taxon>
        <taxon>Onchocerca</taxon>
    </lineage>
</organism>
<dbReference type="CDD" id="cd02440">
    <property type="entry name" value="AdoMet_MTases"/>
    <property type="match status" value="1"/>
</dbReference>
<evidence type="ECO:0000256" key="3">
    <source>
        <dbReference type="ARBA" id="ARBA00022679"/>
    </source>
</evidence>
<feature type="compositionally biased region" description="Basic residues" evidence="7">
    <location>
        <begin position="194"/>
        <end position="206"/>
    </location>
</feature>
<evidence type="ECO:0000313" key="11">
    <source>
        <dbReference type="WBParaSite" id="nOo.2.0.1.t00664-RA"/>
    </source>
</evidence>
<name>A0A182DYB7_ONCOC</name>
<feature type="compositionally biased region" description="Basic and acidic residues" evidence="7">
    <location>
        <begin position="234"/>
        <end position="256"/>
    </location>
</feature>
<feature type="region of interest" description="Disordered" evidence="7">
    <location>
        <begin position="187"/>
        <end position="256"/>
    </location>
</feature>
<dbReference type="PANTHER" id="PTHR12315:SF0">
    <property type="entry name" value="7SK SNRNA METHYLPHOSPHATE CAPPING ENZYME"/>
    <property type="match status" value="1"/>
</dbReference>
<reference evidence="11" key="1">
    <citation type="submission" date="2016-06" db="UniProtKB">
        <authorList>
            <consortium name="WormBaseParasite"/>
        </authorList>
    </citation>
    <scope>IDENTIFICATION</scope>
</reference>
<evidence type="ECO:0000256" key="6">
    <source>
        <dbReference type="RuleBase" id="RU367087"/>
    </source>
</evidence>
<feature type="compositionally biased region" description="Basic residues" evidence="7">
    <location>
        <begin position="129"/>
        <end position="140"/>
    </location>
</feature>
<dbReference type="Proteomes" id="UP000271087">
    <property type="component" value="Unassembled WGS sequence"/>
</dbReference>
<sequence>MGESNGESRSDILKLNQPVSIDAEVQTENGMHREGKSYRGRGRGHWRCSGRGGRGFKRRARGESGPWNKRRRFGHTGTVDDFPFLHGGNSKDPLNLKSVKPVDEAENMKPIDIIIPKNIHDPLNLRNVNKNRARRKRRSSKLAEKEEIEGNSESSAKRRGSIASSINEKRQEDPIVSPVPLSVVRKFCGNPSRRLPHQKIEKRGRKMQNSTEKPQPSSGVVAGASNSQAIENLSKTEDEKNLADKEKKSGEKKKDNQRFRYGNYTRYYGNRIEKGSGHDPRMKVLKKEWFEKKSVLDIGCNVGYLTLSIAKEYQPRNIVGIDIDAHLVGVARKNIRHYCDKDVPIVGGFPASFAQRYGPVSAPSTTFSIKFPDNIWFRCENYVLEKDELLDAVKEEYDVIMALSITKWIHLNWGDVGIKRFFKRVYRHLRPGGLFILEPQNFETYKKRAKLTKDINEIYKTIEFMPNAFQEYLIVDIGFDFCQHIDPPKAHTKGFERPIQVYYKRVSHSFTKTSYYDHDGIPETCVADSFSLNDGISEGVVKTSMMTESHPGKNSVIMLHLVDQMEWPKFDFPKCSHSQRHRLSNAGKSNCGLKKNRSKVCRSLTVDFENIKSRKKENSAEGNTMQNESVITLHQPVSPNSNPLICAQGNSFRMNRKENAEKVPPLSPVLVNGFLKESIAHSPIALENSDLNATEILTSRCVDSINPVLYCKDPIILESPELIFTPPHSKQLLLSGESLTFSLQRSKVIPRSQDFSQSGNSTFFVTAAKESDNLNSKYKKSGKKAGHRRKLHASSSTATPTSTHSLNNSLASLETLPPSQIEYKSLNRIETSPNLDFMNSQLLNFESDKSITMQHSDSDVSQNHAVCVDDSESVAATDEQSRDCFFDITINEIESNDLTFETKLFVQSISSPAGNQSKIYNFHDEIDEVSHQKQYHRLSKLAEILKKRLFISSSDLVMWKCEKPKQHQARRVAVISSAEQWGFCWTLVKNVKDSRTAHIVDSEPMKKAMDVVSKNTSQKEKNTGDDEEGQDCHDSLQQISEETFILYQPLSKLNTALGEFILSPRYYR</sequence>
<dbReference type="InterPro" id="IPR039772">
    <property type="entry name" value="Bin3-like"/>
</dbReference>
<evidence type="ECO:0000256" key="1">
    <source>
        <dbReference type="ARBA" id="ARBA00008361"/>
    </source>
</evidence>
<dbReference type="GO" id="GO:0008171">
    <property type="term" value="F:O-methyltransferase activity"/>
    <property type="evidence" value="ECO:0007669"/>
    <property type="project" value="UniProtKB-UniRule"/>
</dbReference>
<dbReference type="EMBL" id="UYRW01000068">
    <property type="protein sequence ID" value="VDK62581.1"/>
    <property type="molecule type" value="Genomic_DNA"/>
</dbReference>
<dbReference type="GO" id="GO:0032259">
    <property type="term" value="P:methylation"/>
    <property type="evidence" value="ECO:0007669"/>
    <property type="project" value="UniProtKB-KW"/>
</dbReference>
<dbReference type="EC" id="2.1.1.-" evidence="6"/>
<feature type="compositionally biased region" description="Low complexity" evidence="7">
    <location>
        <begin position="793"/>
        <end position="805"/>
    </location>
</feature>